<dbReference type="CDD" id="cd03215">
    <property type="entry name" value="ABC_Carb_Monos_II"/>
    <property type="match status" value="1"/>
</dbReference>
<dbReference type="CDD" id="cd03216">
    <property type="entry name" value="ABC_Carb_Monos_I"/>
    <property type="match status" value="1"/>
</dbReference>
<dbReference type="PANTHER" id="PTHR43790">
    <property type="entry name" value="CARBOHYDRATE TRANSPORT ATP-BINDING PROTEIN MG119-RELATED"/>
    <property type="match status" value="1"/>
</dbReference>
<name>A0A136PQ46_9ACTN</name>
<dbReference type="OrthoDB" id="39350at2"/>
<keyword evidence="7" id="KW-1185">Reference proteome</keyword>
<dbReference type="SMART" id="SM00382">
    <property type="entry name" value="AAA"/>
    <property type="match status" value="2"/>
</dbReference>
<keyword evidence="1" id="KW-0813">Transport</keyword>
<dbReference type="InterPro" id="IPR050107">
    <property type="entry name" value="ABC_carbohydrate_import_ATPase"/>
</dbReference>
<dbReference type="PANTHER" id="PTHR43790:SF9">
    <property type="entry name" value="GALACTOFURANOSE TRANSPORTER ATP-BINDING PROTEIN YTFR"/>
    <property type="match status" value="1"/>
</dbReference>
<keyword evidence="3" id="KW-0547">Nucleotide-binding</keyword>
<dbReference type="InterPro" id="IPR027417">
    <property type="entry name" value="P-loop_NTPase"/>
</dbReference>
<keyword evidence="2" id="KW-0677">Repeat</keyword>
<dbReference type="EMBL" id="LRQV01000066">
    <property type="protein sequence ID" value="KXK60562.1"/>
    <property type="molecule type" value="Genomic_DNA"/>
</dbReference>
<dbReference type="PROSITE" id="PS00211">
    <property type="entry name" value="ABC_TRANSPORTER_1"/>
    <property type="match status" value="1"/>
</dbReference>
<dbReference type="RefSeq" id="WP_067367650.1">
    <property type="nucleotide sequence ID" value="NZ_JBIUBN010000009.1"/>
</dbReference>
<dbReference type="InterPro" id="IPR003593">
    <property type="entry name" value="AAA+_ATPase"/>
</dbReference>
<evidence type="ECO:0000256" key="3">
    <source>
        <dbReference type="ARBA" id="ARBA00022741"/>
    </source>
</evidence>
<dbReference type="GO" id="GO:0005524">
    <property type="term" value="F:ATP binding"/>
    <property type="evidence" value="ECO:0007669"/>
    <property type="project" value="UniProtKB-KW"/>
</dbReference>
<comment type="caution">
    <text evidence="6">The sequence shown here is derived from an EMBL/GenBank/DDBJ whole genome shotgun (WGS) entry which is preliminary data.</text>
</comment>
<evidence type="ECO:0000259" key="5">
    <source>
        <dbReference type="PROSITE" id="PS50893"/>
    </source>
</evidence>
<proteinExistence type="predicted"/>
<sequence length="515" mass="55224">MTSPATIAAPTTAAAVEVTGLSKHFGAVRALQDVTLDVPAGSLTAVMGENGAGKSTLMKILAGLDTPTTGTVRVDGEQVRRYDPATLLSRHRVALVPQELALAQDRTVAENIMLGVEPGSRPFPHRRRIDERAVALLDRLGVRVDPRRTVRHLDAATQQLVVIARSLARQARLVILDEPTSILSPAESEQLFGVIRSLQADGVTMLYVSHRMPEVFALSQHIHVLRDGRHVGSWPTAQVTPDQVVAAMVGRELAAEFARHDTAPPAPAATPRLRLSRVSGRGFRDVDLTVAPGEVVGVAGLPDSGRVELLRGVFGADPISGGDLALDGTAFTARSPRDAIAARVAYLPGERRQQGILPTMSVADNVTILTLGRRQRFGLLRRRALRRDADTRAQQLRVKTSTTAQGITQLSGGNQQKALLARWLSIEPRLMLLDEPTRGVDVGAKAEIYRLFRTLADEGVAILVSSSDLPELLTVSDRIAVMAAGRLVGVIPAAEATEEKVMALATGAHTMKEKP</sequence>
<dbReference type="InterPro" id="IPR003439">
    <property type="entry name" value="ABC_transporter-like_ATP-bd"/>
</dbReference>
<dbReference type="AlphaFoldDB" id="A0A136PQ46"/>
<reference evidence="6 7" key="1">
    <citation type="submission" date="2016-01" db="EMBL/GenBank/DDBJ databases">
        <title>Whole genome sequence and analysis of Micromonospora rosaria DSM 803, which can produce antibacterial substance rosamicin.</title>
        <authorList>
            <person name="Yang H."/>
            <person name="He X."/>
            <person name="Zhu D."/>
        </authorList>
    </citation>
    <scope>NUCLEOTIDE SEQUENCE [LARGE SCALE GENOMIC DNA]</scope>
    <source>
        <strain evidence="6 7">DSM 803</strain>
    </source>
</reference>
<dbReference type="Gene3D" id="3.40.50.300">
    <property type="entry name" value="P-loop containing nucleotide triphosphate hydrolases"/>
    <property type="match status" value="2"/>
</dbReference>
<dbReference type="GO" id="GO:0016887">
    <property type="term" value="F:ATP hydrolysis activity"/>
    <property type="evidence" value="ECO:0007669"/>
    <property type="project" value="InterPro"/>
</dbReference>
<organism evidence="6 7">
    <name type="scientific">Micromonospora rosaria</name>
    <dbReference type="NCBI Taxonomy" id="47874"/>
    <lineage>
        <taxon>Bacteria</taxon>
        <taxon>Bacillati</taxon>
        <taxon>Actinomycetota</taxon>
        <taxon>Actinomycetes</taxon>
        <taxon>Micromonosporales</taxon>
        <taxon>Micromonosporaceae</taxon>
        <taxon>Micromonospora</taxon>
    </lineage>
</organism>
<dbReference type="Pfam" id="PF00005">
    <property type="entry name" value="ABC_tran"/>
    <property type="match status" value="2"/>
</dbReference>
<gene>
    <name evidence="6" type="ORF">AWW66_18155</name>
</gene>
<protein>
    <submittedName>
        <fullName evidence="6">ABC transporter ATP-binding protein</fullName>
    </submittedName>
</protein>
<evidence type="ECO:0000313" key="6">
    <source>
        <dbReference type="EMBL" id="KXK60562.1"/>
    </source>
</evidence>
<dbReference type="SUPFAM" id="SSF52540">
    <property type="entry name" value="P-loop containing nucleoside triphosphate hydrolases"/>
    <property type="match status" value="2"/>
</dbReference>
<keyword evidence="4 6" id="KW-0067">ATP-binding</keyword>
<feature type="domain" description="ABC transporter" evidence="5">
    <location>
        <begin position="16"/>
        <end position="252"/>
    </location>
</feature>
<evidence type="ECO:0000256" key="2">
    <source>
        <dbReference type="ARBA" id="ARBA00022737"/>
    </source>
</evidence>
<evidence type="ECO:0000256" key="1">
    <source>
        <dbReference type="ARBA" id="ARBA00022448"/>
    </source>
</evidence>
<accession>A0A136PQ46</accession>
<feature type="domain" description="ABC transporter" evidence="5">
    <location>
        <begin position="268"/>
        <end position="509"/>
    </location>
</feature>
<dbReference type="Proteomes" id="UP000070620">
    <property type="component" value="Unassembled WGS sequence"/>
</dbReference>
<evidence type="ECO:0000256" key="4">
    <source>
        <dbReference type="ARBA" id="ARBA00022840"/>
    </source>
</evidence>
<dbReference type="InterPro" id="IPR017871">
    <property type="entry name" value="ABC_transporter-like_CS"/>
</dbReference>
<evidence type="ECO:0000313" key="7">
    <source>
        <dbReference type="Proteomes" id="UP000070620"/>
    </source>
</evidence>
<dbReference type="PROSITE" id="PS50893">
    <property type="entry name" value="ABC_TRANSPORTER_2"/>
    <property type="match status" value="2"/>
</dbReference>